<gene>
    <name evidence="2" type="ORF">SLOPH_643</name>
</gene>
<reference evidence="3" key="1">
    <citation type="journal article" date="2013" name="PLoS Genet.">
        <title>The genome of Spraguea lophii and the basis of host-microsporidian interactions.</title>
        <authorList>
            <person name="Campbell S.E."/>
            <person name="Williams T.A."/>
            <person name="Yousuf A."/>
            <person name="Soanes D.M."/>
            <person name="Paszkiewicz K.H."/>
            <person name="Williams B.A.P."/>
        </authorList>
    </citation>
    <scope>NUCLEOTIDE SEQUENCE [LARGE SCALE GENOMIC DNA]</scope>
    <source>
        <strain evidence="3">42_110</strain>
    </source>
</reference>
<feature type="non-terminal residue" evidence="2">
    <location>
        <position position="156"/>
    </location>
</feature>
<accession>S7W506</accession>
<organism evidence="2 3">
    <name type="scientific">Spraguea lophii (strain 42_110)</name>
    <name type="common">Microsporidian parasite</name>
    <dbReference type="NCBI Taxonomy" id="1358809"/>
    <lineage>
        <taxon>Eukaryota</taxon>
        <taxon>Fungi</taxon>
        <taxon>Fungi incertae sedis</taxon>
        <taxon>Microsporidia</taxon>
        <taxon>Spragueidae</taxon>
        <taxon>Spraguea</taxon>
    </lineage>
</organism>
<dbReference type="InParanoid" id="S7W506"/>
<dbReference type="VEuPathDB" id="MicrosporidiaDB:SLOPH_643"/>
<evidence type="ECO:0000313" key="2">
    <source>
        <dbReference type="EMBL" id="EPR77831.1"/>
    </source>
</evidence>
<dbReference type="Proteomes" id="UP000014978">
    <property type="component" value="Unassembled WGS sequence"/>
</dbReference>
<feature type="chain" id="PRO_5004545980" description="Leucine rich repeat protein" evidence="1">
    <location>
        <begin position="17"/>
        <end position="156"/>
    </location>
</feature>
<proteinExistence type="predicted"/>
<dbReference type="HOGENOM" id="CLU_1687849_0_0_1"/>
<feature type="signal peptide" evidence="1">
    <location>
        <begin position="1"/>
        <end position="16"/>
    </location>
</feature>
<dbReference type="EMBL" id="ATCN01001225">
    <property type="protein sequence ID" value="EPR77831.1"/>
    <property type="molecule type" value="Genomic_DNA"/>
</dbReference>
<dbReference type="AlphaFoldDB" id="S7W506"/>
<evidence type="ECO:0000313" key="3">
    <source>
        <dbReference type="Proteomes" id="UP000014978"/>
    </source>
</evidence>
<keyword evidence="1" id="KW-0732">Signal</keyword>
<evidence type="ECO:0000256" key="1">
    <source>
        <dbReference type="SAM" id="SignalP"/>
    </source>
</evidence>
<sequence>MLLLFRFLFLFHYILTSDLQTKKTSIEENMMFLEDFITCFLGSLSFLENIAVKINVFRFTTKIDVSHHHYKIPENIREMQIYSSYGHHLSKLLFEYKNNVKFLKLMDFYTYGKIEFVDLLKHYQALEKLELYTVDFNHIDISFLHHLKTLKIYLGY</sequence>
<name>S7W506_SPRLO</name>
<keyword evidence="3" id="KW-1185">Reference proteome</keyword>
<comment type="caution">
    <text evidence="2">The sequence shown here is derived from an EMBL/GenBank/DDBJ whole genome shotgun (WGS) entry which is preliminary data.</text>
</comment>
<protein>
    <recommendedName>
        <fullName evidence="4">Leucine rich repeat protein</fullName>
    </recommendedName>
</protein>
<evidence type="ECO:0008006" key="4">
    <source>
        <dbReference type="Google" id="ProtNLM"/>
    </source>
</evidence>